<dbReference type="OrthoDB" id="1364255at2"/>
<dbReference type="InterPro" id="IPR009387">
    <property type="entry name" value="HigB-2"/>
</dbReference>
<organism evidence="1 2">
    <name type="scientific">Haliscomenobacter hydrossis (strain ATCC 27775 / DSM 1100 / LMG 10767 / O)</name>
    <dbReference type="NCBI Taxonomy" id="760192"/>
    <lineage>
        <taxon>Bacteria</taxon>
        <taxon>Pseudomonadati</taxon>
        <taxon>Bacteroidota</taxon>
        <taxon>Saprospiria</taxon>
        <taxon>Saprospirales</taxon>
        <taxon>Haliscomenobacteraceae</taxon>
        <taxon>Haliscomenobacter</taxon>
    </lineage>
</organism>
<name>F4KX75_HALH1</name>
<evidence type="ECO:0000313" key="2">
    <source>
        <dbReference type="Proteomes" id="UP000008461"/>
    </source>
</evidence>
<dbReference type="Proteomes" id="UP000008461">
    <property type="component" value="Chromosome"/>
</dbReference>
<dbReference type="eggNOG" id="COG2026">
    <property type="taxonomic scope" value="Bacteria"/>
</dbReference>
<gene>
    <name evidence="1" type="ordered locus">Halhy_0392</name>
</gene>
<reference key="2">
    <citation type="submission" date="2011-04" db="EMBL/GenBank/DDBJ databases">
        <title>Complete sequence of chromosome of Haliscomenobacter hydrossis DSM 1100.</title>
        <authorList>
            <consortium name="US DOE Joint Genome Institute (JGI-PGF)"/>
            <person name="Lucas S."/>
            <person name="Han J."/>
            <person name="Lapidus A."/>
            <person name="Bruce D."/>
            <person name="Goodwin L."/>
            <person name="Pitluck S."/>
            <person name="Peters L."/>
            <person name="Kyrpides N."/>
            <person name="Mavromatis K."/>
            <person name="Ivanova N."/>
            <person name="Ovchinnikova G."/>
            <person name="Pagani I."/>
            <person name="Daligault H."/>
            <person name="Detter J.C."/>
            <person name="Han C."/>
            <person name="Land M."/>
            <person name="Hauser L."/>
            <person name="Markowitz V."/>
            <person name="Cheng J.-F."/>
            <person name="Hugenholtz P."/>
            <person name="Woyke T."/>
            <person name="Wu D."/>
            <person name="Verbarg S."/>
            <person name="Frueling A."/>
            <person name="Brambilla E."/>
            <person name="Klenk H.-P."/>
            <person name="Eisen J.A."/>
        </authorList>
    </citation>
    <scope>NUCLEOTIDE SEQUENCE</scope>
    <source>
        <strain>DSM 1100</strain>
    </source>
</reference>
<dbReference type="AlphaFoldDB" id="F4KX75"/>
<dbReference type="PIRSF" id="PIRSF039032">
    <property type="entry name" value="HigB-2"/>
    <property type="match status" value="1"/>
</dbReference>
<evidence type="ECO:0008006" key="3">
    <source>
        <dbReference type="Google" id="ProtNLM"/>
    </source>
</evidence>
<accession>F4KX75</accession>
<dbReference type="EMBL" id="CP002691">
    <property type="protein sequence ID" value="AEE48303.1"/>
    <property type="molecule type" value="Genomic_DNA"/>
</dbReference>
<reference evidence="1 2" key="1">
    <citation type="journal article" date="2011" name="Stand. Genomic Sci.">
        <title>Complete genome sequence of Haliscomenobacter hydrossis type strain (O).</title>
        <authorList>
            <consortium name="US DOE Joint Genome Institute (JGI-PGF)"/>
            <person name="Daligault H."/>
            <person name="Lapidus A."/>
            <person name="Zeytun A."/>
            <person name="Nolan M."/>
            <person name="Lucas S."/>
            <person name="Del Rio T.G."/>
            <person name="Tice H."/>
            <person name="Cheng J.F."/>
            <person name="Tapia R."/>
            <person name="Han C."/>
            <person name="Goodwin L."/>
            <person name="Pitluck S."/>
            <person name="Liolios K."/>
            <person name="Pagani I."/>
            <person name="Ivanova N."/>
            <person name="Huntemann M."/>
            <person name="Mavromatis K."/>
            <person name="Mikhailova N."/>
            <person name="Pati A."/>
            <person name="Chen A."/>
            <person name="Palaniappan K."/>
            <person name="Land M."/>
            <person name="Hauser L."/>
            <person name="Brambilla E.M."/>
            <person name="Rohde M."/>
            <person name="Verbarg S."/>
            <person name="Goker M."/>
            <person name="Bristow J."/>
            <person name="Eisen J.A."/>
            <person name="Markowitz V."/>
            <person name="Hugenholtz P."/>
            <person name="Kyrpides N.C."/>
            <person name="Klenk H.P."/>
            <person name="Woyke T."/>
        </authorList>
    </citation>
    <scope>NUCLEOTIDE SEQUENCE [LARGE SCALE GENOMIC DNA]</scope>
    <source>
        <strain evidence="2">ATCC 27775 / DSM 1100 / LMG 10767 / O</strain>
    </source>
</reference>
<sequence length="127" mass="14633">MSVEIVISDNFRREAKKYLKKFRSLKDELVSFQKSLRIDPKQGDRITESVFKVRLSSKSKGKGKSGGFRIITYVVEEIEEENHDLQTVVTLLSIYDKSEISTLSDSEIKALIDDLETREDEESDENI</sequence>
<dbReference type="HOGENOM" id="CLU_110687_2_1_10"/>
<dbReference type="STRING" id="760192.Halhy_0392"/>
<dbReference type="RefSeq" id="WP_013762867.1">
    <property type="nucleotide sequence ID" value="NC_015510.1"/>
</dbReference>
<dbReference type="KEGG" id="hhy:Halhy_0392"/>
<proteinExistence type="predicted"/>
<protein>
    <recommendedName>
        <fullName evidence="3">Addiction module toxin RelE</fullName>
    </recommendedName>
</protein>
<keyword evidence="2" id="KW-1185">Reference proteome</keyword>
<evidence type="ECO:0000313" key="1">
    <source>
        <dbReference type="EMBL" id="AEE48303.1"/>
    </source>
</evidence>